<gene>
    <name evidence="1" type="primary">jg1135</name>
    <name evidence="1" type="ORF">PAEG_LOCUS21639</name>
</gene>
<dbReference type="AlphaFoldDB" id="A0A8S4S2W7"/>
<sequence length="139" mass="15544">MKYVSYLISKTIFKSRSKVERCNVPRFEQIVGAGLGLWGVRLGNLSTVCLDAVDLFWLVRGEEQHWGQQLAVMGGPEGLRPVQVWDWRAEANFERSPQRSGAGECASNAFRGLSVHGNGNVHNLLYDSRVAVMLLLQQL</sequence>
<protein>
    <submittedName>
        <fullName evidence="1">Jg1135 protein</fullName>
    </submittedName>
</protein>
<evidence type="ECO:0000313" key="1">
    <source>
        <dbReference type="EMBL" id="CAH2247809.1"/>
    </source>
</evidence>
<organism evidence="1 2">
    <name type="scientific">Pararge aegeria aegeria</name>
    <dbReference type="NCBI Taxonomy" id="348720"/>
    <lineage>
        <taxon>Eukaryota</taxon>
        <taxon>Metazoa</taxon>
        <taxon>Ecdysozoa</taxon>
        <taxon>Arthropoda</taxon>
        <taxon>Hexapoda</taxon>
        <taxon>Insecta</taxon>
        <taxon>Pterygota</taxon>
        <taxon>Neoptera</taxon>
        <taxon>Endopterygota</taxon>
        <taxon>Lepidoptera</taxon>
        <taxon>Glossata</taxon>
        <taxon>Ditrysia</taxon>
        <taxon>Papilionoidea</taxon>
        <taxon>Nymphalidae</taxon>
        <taxon>Satyrinae</taxon>
        <taxon>Satyrini</taxon>
        <taxon>Parargina</taxon>
        <taxon>Pararge</taxon>
    </lineage>
</organism>
<comment type="caution">
    <text evidence="1">The sequence shown here is derived from an EMBL/GenBank/DDBJ whole genome shotgun (WGS) entry which is preliminary data.</text>
</comment>
<name>A0A8S4S2W7_9NEOP</name>
<dbReference type="Proteomes" id="UP000838756">
    <property type="component" value="Unassembled WGS sequence"/>
</dbReference>
<accession>A0A8S4S2W7</accession>
<evidence type="ECO:0000313" key="2">
    <source>
        <dbReference type="Proteomes" id="UP000838756"/>
    </source>
</evidence>
<dbReference type="EMBL" id="CAKXAJ010025964">
    <property type="protein sequence ID" value="CAH2247809.1"/>
    <property type="molecule type" value="Genomic_DNA"/>
</dbReference>
<reference evidence="1" key="1">
    <citation type="submission" date="2022-03" db="EMBL/GenBank/DDBJ databases">
        <authorList>
            <person name="Lindestad O."/>
        </authorList>
    </citation>
    <scope>NUCLEOTIDE SEQUENCE</scope>
</reference>
<proteinExistence type="predicted"/>
<keyword evidence="2" id="KW-1185">Reference proteome</keyword>